<dbReference type="Ensembl" id="ENSNFUT00015000275.1">
    <property type="protein sequence ID" value="ENSNFUP00015000225.1"/>
    <property type="gene ID" value="ENSNFUG00015000204.1"/>
</dbReference>
<dbReference type="Proteomes" id="UP000694548">
    <property type="component" value="Chromosome sgr01"/>
</dbReference>
<evidence type="ECO:0000313" key="2">
    <source>
        <dbReference type="Proteomes" id="UP000694548"/>
    </source>
</evidence>
<sequence length="181" mass="21085">ECSSGKEMEIKNINWDQIYCKYILLLSLVHCREKIMKCKILRIVNETAFYSFLPFLSDWERLSEDCGGSCTKTCNLSYWYTFSLVIAMNGCYVHIADLYVVATWKDPQVNLSKDILLFPAWSRQAGEADHYLLCACQLSSFNETFFFLQFFPQQFMGNCCGIFMLMVRIVLPLLEYNILTC</sequence>
<accession>A0A8C6K8N7</accession>
<organism evidence="1 2">
    <name type="scientific">Nothobranchius furzeri</name>
    <name type="common">Turquoise killifish</name>
    <dbReference type="NCBI Taxonomy" id="105023"/>
    <lineage>
        <taxon>Eukaryota</taxon>
        <taxon>Metazoa</taxon>
        <taxon>Chordata</taxon>
        <taxon>Craniata</taxon>
        <taxon>Vertebrata</taxon>
        <taxon>Euteleostomi</taxon>
        <taxon>Actinopterygii</taxon>
        <taxon>Neopterygii</taxon>
        <taxon>Teleostei</taxon>
        <taxon>Neoteleostei</taxon>
        <taxon>Acanthomorphata</taxon>
        <taxon>Ovalentaria</taxon>
        <taxon>Atherinomorphae</taxon>
        <taxon>Cyprinodontiformes</taxon>
        <taxon>Nothobranchiidae</taxon>
        <taxon>Nothobranchius</taxon>
    </lineage>
</organism>
<reference evidence="1" key="3">
    <citation type="submission" date="2025-09" db="UniProtKB">
        <authorList>
            <consortium name="Ensembl"/>
        </authorList>
    </citation>
    <scope>IDENTIFICATION</scope>
</reference>
<keyword evidence="2" id="KW-1185">Reference proteome</keyword>
<dbReference type="AlphaFoldDB" id="A0A8C6K8N7"/>
<protein>
    <submittedName>
        <fullName evidence="1">Uncharacterized protein</fullName>
    </submittedName>
</protein>
<name>A0A8C6K8N7_NOTFU</name>
<reference evidence="1" key="2">
    <citation type="submission" date="2025-08" db="UniProtKB">
        <authorList>
            <consortium name="Ensembl"/>
        </authorList>
    </citation>
    <scope>IDENTIFICATION</scope>
</reference>
<evidence type="ECO:0000313" key="1">
    <source>
        <dbReference type="Ensembl" id="ENSNFUP00015000225.1"/>
    </source>
</evidence>
<dbReference type="GeneTree" id="ENSGT01010000229759"/>
<reference evidence="1" key="1">
    <citation type="submission" date="2014-08" db="EMBL/GenBank/DDBJ databases">
        <authorList>
            <person name="Senf B."/>
            <person name="Petzold A."/>
            <person name="Downie B.R."/>
            <person name="Koch P."/>
            <person name="Platzer M."/>
        </authorList>
    </citation>
    <scope>NUCLEOTIDE SEQUENCE [LARGE SCALE GENOMIC DNA]</scope>
    <source>
        <strain evidence="1">GRZ</strain>
    </source>
</reference>
<proteinExistence type="predicted"/>